<dbReference type="InterPro" id="IPR012334">
    <property type="entry name" value="Pectin_lyas_fold"/>
</dbReference>
<keyword evidence="11" id="KW-1185">Reference proteome</keyword>
<reference evidence="10 11" key="1">
    <citation type="submission" date="2021-05" db="EMBL/GenBank/DDBJ databases">
        <title>Genome Assembly of Synthetic Allotetraploid Brassica napus Reveals Homoeologous Exchanges between Subgenomes.</title>
        <authorList>
            <person name="Davis J.T."/>
        </authorList>
    </citation>
    <scope>NUCLEOTIDE SEQUENCE [LARGE SCALE GENOMIC DNA]</scope>
    <source>
        <strain evidence="11">cv. Da-Ae</strain>
        <tissue evidence="10">Seedling</tissue>
    </source>
</reference>
<dbReference type="InterPro" id="IPR000743">
    <property type="entry name" value="Glyco_hydro_28"/>
</dbReference>
<comment type="similarity">
    <text evidence="2 8">Belongs to the glycosyl hydrolase 28 family.</text>
</comment>
<dbReference type="Pfam" id="PF00295">
    <property type="entry name" value="Glyco_hydro_28"/>
    <property type="match status" value="2"/>
</dbReference>
<comment type="subcellular location">
    <subcellularLocation>
        <location evidence="1">Secreted</location>
        <location evidence="1">Cell wall</location>
    </subcellularLocation>
</comment>
<feature type="region of interest" description="Disordered" evidence="9">
    <location>
        <begin position="47"/>
        <end position="119"/>
    </location>
</feature>
<evidence type="ECO:0000256" key="3">
    <source>
        <dbReference type="ARBA" id="ARBA00022512"/>
    </source>
</evidence>
<proteinExistence type="inferred from homology"/>
<evidence type="ECO:0000256" key="8">
    <source>
        <dbReference type="RuleBase" id="RU361169"/>
    </source>
</evidence>
<keyword evidence="5 8" id="KW-0378">Hydrolase</keyword>
<comment type="caution">
    <text evidence="10">The sequence shown here is derived from an EMBL/GenBank/DDBJ whole genome shotgun (WGS) entry which is preliminary data.</text>
</comment>
<dbReference type="EMBL" id="JAGKQM010000008">
    <property type="protein sequence ID" value="KAH0916584.1"/>
    <property type="molecule type" value="Genomic_DNA"/>
</dbReference>
<name>A0ABQ8CHM2_BRANA</name>
<dbReference type="SUPFAM" id="SSF51126">
    <property type="entry name" value="Pectin lyase-like"/>
    <property type="match status" value="1"/>
</dbReference>
<keyword evidence="6 8" id="KW-0326">Glycosidase</keyword>
<evidence type="ECO:0000256" key="7">
    <source>
        <dbReference type="ARBA" id="ARBA00023316"/>
    </source>
</evidence>
<protein>
    <recommendedName>
        <fullName evidence="12">Polygalacturonase</fullName>
    </recommendedName>
</protein>
<keyword evidence="3" id="KW-0134">Cell wall</keyword>
<evidence type="ECO:0000256" key="4">
    <source>
        <dbReference type="ARBA" id="ARBA00022525"/>
    </source>
</evidence>
<dbReference type="PANTHER" id="PTHR31375">
    <property type="match status" value="1"/>
</dbReference>
<evidence type="ECO:0000313" key="11">
    <source>
        <dbReference type="Proteomes" id="UP000824890"/>
    </source>
</evidence>
<evidence type="ECO:0000313" key="10">
    <source>
        <dbReference type="EMBL" id="KAH0916584.1"/>
    </source>
</evidence>
<evidence type="ECO:0000256" key="5">
    <source>
        <dbReference type="ARBA" id="ARBA00022801"/>
    </source>
</evidence>
<feature type="non-terminal residue" evidence="10">
    <location>
        <position position="1"/>
    </location>
</feature>
<evidence type="ECO:0008006" key="12">
    <source>
        <dbReference type="Google" id="ProtNLM"/>
    </source>
</evidence>
<evidence type="ECO:0000256" key="1">
    <source>
        <dbReference type="ARBA" id="ARBA00004191"/>
    </source>
</evidence>
<dbReference type="Gene3D" id="2.160.20.10">
    <property type="entry name" value="Single-stranded right-handed beta-helix, Pectin lyase-like"/>
    <property type="match status" value="2"/>
</dbReference>
<gene>
    <name evidence="10" type="ORF">HID58_031030</name>
</gene>
<sequence>RNKQTKMIMRKSLRLRSITLMMLMAVLVWSVTLETCIARRGRHWRHNNRRSSDLSDSMSSKKPKSHGNSHHSSHNNNNSHNHESKPKPKPKLQTPPKVDDNYNSPVVSQLPKVQPPSLPSLNESQVFNVMDFGAKGDGIRDDTKAFEAAWEAACKVEASMMIIPPEYTFLVGPISFSGPYCQPNIVFQLDGTIIAPTDSKSWGKGLMWWIDFTKLVGIKVQGKGVIDGRGSGWWQQDYPFIDGETKLIVPLNNSVNQNPPGSEFDLKMPSIKPTALRFYGSIGVEVSGITIQNSPQCHLKFDNCGDVVVHDMTVSSPGSLGKDSTKACVSNITVRDVAMHNTMTGVRIKTWQGGVGSVKGILFSNIQLNEVQLPIVIDQFYCDHTTCKNQTSAVAVEGVTYERIKGTYTVKPVHFACSDDFPCVDVLLSAIELKPVQERYHMYDPFCWQTFGELNTPTLPPIDCLQIGKPARNRVQSDHDVC</sequence>
<keyword evidence="7" id="KW-0961">Cell wall biogenesis/degradation</keyword>
<accession>A0ABQ8CHM2</accession>
<evidence type="ECO:0000256" key="9">
    <source>
        <dbReference type="SAM" id="MobiDB-lite"/>
    </source>
</evidence>
<evidence type="ECO:0000256" key="6">
    <source>
        <dbReference type="ARBA" id="ARBA00023295"/>
    </source>
</evidence>
<keyword evidence="4" id="KW-0964">Secreted</keyword>
<evidence type="ECO:0000256" key="2">
    <source>
        <dbReference type="ARBA" id="ARBA00008834"/>
    </source>
</evidence>
<feature type="compositionally biased region" description="Basic residues" evidence="9">
    <location>
        <begin position="61"/>
        <end position="73"/>
    </location>
</feature>
<dbReference type="InterPro" id="IPR011050">
    <property type="entry name" value="Pectin_lyase_fold/virulence"/>
</dbReference>
<dbReference type="Proteomes" id="UP000824890">
    <property type="component" value="Unassembled WGS sequence"/>
</dbReference>
<organism evidence="10 11">
    <name type="scientific">Brassica napus</name>
    <name type="common">Rape</name>
    <dbReference type="NCBI Taxonomy" id="3708"/>
    <lineage>
        <taxon>Eukaryota</taxon>
        <taxon>Viridiplantae</taxon>
        <taxon>Streptophyta</taxon>
        <taxon>Embryophyta</taxon>
        <taxon>Tracheophyta</taxon>
        <taxon>Spermatophyta</taxon>
        <taxon>Magnoliopsida</taxon>
        <taxon>eudicotyledons</taxon>
        <taxon>Gunneridae</taxon>
        <taxon>Pentapetalae</taxon>
        <taxon>rosids</taxon>
        <taxon>malvids</taxon>
        <taxon>Brassicales</taxon>
        <taxon>Brassicaceae</taxon>
        <taxon>Brassiceae</taxon>
        <taxon>Brassica</taxon>
    </lineage>
</organism>